<accession>A0A7Y6I3L6</accession>
<evidence type="ECO:0000313" key="3">
    <source>
        <dbReference type="Proteomes" id="UP000586042"/>
    </source>
</evidence>
<comment type="caution">
    <text evidence="2">The sequence shown here is derived from an EMBL/GenBank/DDBJ whole genome shotgun (WGS) entry which is preliminary data.</text>
</comment>
<dbReference type="EMBL" id="JABWGN010000002">
    <property type="protein sequence ID" value="NUW30846.1"/>
    <property type="molecule type" value="Genomic_DNA"/>
</dbReference>
<organism evidence="2 3">
    <name type="scientific">Nonomuraea montanisoli</name>
    <dbReference type="NCBI Taxonomy" id="2741721"/>
    <lineage>
        <taxon>Bacteria</taxon>
        <taxon>Bacillati</taxon>
        <taxon>Actinomycetota</taxon>
        <taxon>Actinomycetes</taxon>
        <taxon>Streptosporangiales</taxon>
        <taxon>Streptosporangiaceae</taxon>
        <taxon>Nonomuraea</taxon>
    </lineage>
</organism>
<feature type="domain" description="Aminoglycoside phosphotransferase" evidence="1">
    <location>
        <begin position="47"/>
        <end position="227"/>
    </location>
</feature>
<dbReference type="AlphaFoldDB" id="A0A7Y6I3L6"/>
<proteinExistence type="predicted"/>
<dbReference type="Pfam" id="PF01636">
    <property type="entry name" value="APH"/>
    <property type="match status" value="1"/>
</dbReference>
<evidence type="ECO:0000313" key="2">
    <source>
        <dbReference type="EMBL" id="NUW30846.1"/>
    </source>
</evidence>
<reference evidence="2 3" key="1">
    <citation type="submission" date="2020-06" db="EMBL/GenBank/DDBJ databases">
        <title>Nonomuraea sp. SMC257, a novel actinomycete isolated from soil.</title>
        <authorList>
            <person name="Chanama M."/>
        </authorList>
    </citation>
    <scope>NUCLEOTIDE SEQUENCE [LARGE SCALE GENOMIC DNA]</scope>
    <source>
        <strain evidence="2 3">SMC257</strain>
    </source>
</reference>
<keyword evidence="2" id="KW-0808">Transferase</keyword>
<dbReference type="GO" id="GO:0016740">
    <property type="term" value="F:transferase activity"/>
    <property type="evidence" value="ECO:0007669"/>
    <property type="project" value="UniProtKB-KW"/>
</dbReference>
<dbReference type="SUPFAM" id="SSF56112">
    <property type="entry name" value="Protein kinase-like (PK-like)"/>
    <property type="match status" value="1"/>
</dbReference>
<name>A0A7Y6I3L6_9ACTN</name>
<keyword evidence="3" id="KW-1185">Reference proteome</keyword>
<evidence type="ECO:0000259" key="1">
    <source>
        <dbReference type="Pfam" id="PF01636"/>
    </source>
</evidence>
<sequence>MSRIPWEHLPVAVRDKVQNEVGQVVKAETAEGGIMPGIASRLYLDDGSSVFLKAIAKDDPAARLHERQEWAGRVLPKATPTPRMLWSAHADGWIVFVHEYVNDGAKPADLSPGSPDVPIVLALLRRLTSVLTPCPAPDAPLIGDNLAPLRAKGQAMLGKHAYRLSAADQVLYETALAGFDPAALEGDGLIHYDLHSDNILILLDHAVVLDWSFAARAASWVDAALLAPRLVEAGHQPKHVQWLLSEVPAWTAAPPAAVRGLAAMWTLFRVYKATFGPPEARRFRARAAEAGRAWTRYCLDAR</sequence>
<dbReference type="InterPro" id="IPR011009">
    <property type="entry name" value="Kinase-like_dom_sf"/>
</dbReference>
<dbReference type="RefSeq" id="WP_175588290.1">
    <property type="nucleotide sequence ID" value="NZ_JABWGN010000002.1"/>
</dbReference>
<dbReference type="Proteomes" id="UP000586042">
    <property type="component" value="Unassembled WGS sequence"/>
</dbReference>
<protein>
    <submittedName>
        <fullName evidence="2">Phosphotransferase</fullName>
    </submittedName>
</protein>
<gene>
    <name evidence="2" type="ORF">HTZ77_05360</name>
</gene>
<dbReference type="InterPro" id="IPR002575">
    <property type="entry name" value="Aminoglycoside_PTrfase"/>
</dbReference>